<gene>
    <name evidence="2" type="ORF">PQ457_21480</name>
</gene>
<keyword evidence="3" id="KW-1185">Reference proteome</keyword>
<dbReference type="Pfam" id="PF01584">
    <property type="entry name" value="CheW"/>
    <property type="match status" value="1"/>
</dbReference>
<reference evidence="2 3" key="1">
    <citation type="submission" date="2023-02" db="EMBL/GenBank/DDBJ databases">
        <title>Genome sequence of Novosphingobium humi KACC 19094.</title>
        <authorList>
            <person name="Kim S."/>
            <person name="Heo J."/>
            <person name="Kwon S.-W."/>
        </authorList>
    </citation>
    <scope>NUCLEOTIDE SEQUENCE [LARGE SCALE GENOMIC DNA]</scope>
    <source>
        <strain evidence="2 3">KACC 19094</strain>
        <plasmid evidence="2 3">unnamed1</plasmid>
    </source>
</reference>
<name>A0ABY7U229_9SPHN</name>
<dbReference type="Proteomes" id="UP001218231">
    <property type="component" value="Plasmid unnamed1"/>
</dbReference>
<dbReference type="EMBL" id="CP117418">
    <property type="protein sequence ID" value="WCT79561.1"/>
    <property type="molecule type" value="Genomic_DNA"/>
</dbReference>
<evidence type="ECO:0000313" key="2">
    <source>
        <dbReference type="EMBL" id="WCT79561.1"/>
    </source>
</evidence>
<dbReference type="PROSITE" id="PS50851">
    <property type="entry name" value="CHEW"/>
    <property type="match status" value="1"/>
</dbReference>
<dbReference type="InterPro" id="IPR002545">
    <property type="entry name" value="CheW-lke_dom"/>
</dbReference>
<evidence type="ECO:0000259" key="1">
    <source>
        <dbReference type="PROSITE" id="PS50851"/>
    </source>
</evidence>
<feature type="domain" description="CheW-like" evidence="1">
    <location>
        <begin position="1"/>
        <end position="142"/>
    </location>
</feature>
<keyword evidence="2" id="KW-0614">Plasmid</keyword>
<geneLocation type="plasmid" evidence="2 3">
    <name>unnamed1</name>
</geneLocation>
<dbReference type="SMART" id="SM00260">
    <property type="entry name" value="CheW"/>
    <property type="match status" value="1"/>
</dbReference>
<dbReference type="Gene3D" id="2.30.30.40">
    <property type="entry name" value="SH3 Domains"/>
    <property type="match status" value="1"/>
</dbReference>
<organism evidence="2 3">
    <name type="scientific">Novosphingobium humi</name>
    <dbReference type="NCBI Taxonomy" id="2282397"/>
    <lineage>
        <taxon>Bacteria</taxon>
        <taxon>Pseudomonadati</taxon>
        <taxon>Pseudomonadota</taxon>
        <taxon>Alphaproteobacteria</taxon>
        <taxon>Sphingomonadales</taxon>
        <taxon>Sphingomonadaceae</taxon>
        <taxon>Novosphingobium</taxon>
    </lineage>
</organism>
<dbReference type="Gene3D" id="2.40.50.180">
    <property type="entry name" value="CheA-289, Domain 4"/>
    <property type="match status" value="1"/>
</dbReference>
<dbReference type="RefSeq" id="WP_168601333.1">
    <property type="nucleotide sequence ID" value="NZ_CP117418.1"/>
</dbReference>
<accession>A0ABY7U229</accession>
<protein>
    <submittedName>
        <fullName evidence="2">Chemotaxis protein CheW</fullName>
    </submittedName>
</protein>
<sequence>MLFLHFRIGEGSYALAAERIVEIVPLAPLRTIRQGPDTADLPTDQSFEYRGQFVPVIDLCLLDLGRPARRRLSTRIIIVRHPGVPDALLGMIAENATAMLRLEPEDFAPFAKGPDGLIQRVDLPDLLPPAMLDGTLRIEAHP</sequence>
<dbReference type="SUPFAM" id="SSF50341">
    <property type="entry name" value="CheW-like"/>
    <property type="match status" value="1"/>
</dbReference>
<dbReference type="InterPro" id="IPR036061">
    <property type="entry name" value="CheW-like_dom_sf"/>
</dbReference>
<proteinExistence type="predicted"/>
<evidence type="ECO:0000313" key="3">
    <source>
        <dbReference type="Proteomes" id="UP001218231"/>
    </source>
</evidence>